<protein>
    <submittedName>
        <fullName evidence="1">Uncharacterized protein</fullName>
    </submittedName>
</protein>
<dbReference type="Proteomes" id="UP001432000">
    <property type="component" value="Chromosome"/>
</dbReference>
<evidence type="ECO:0000313" key="2">
    <source>
        <dbReference type="Proteomes" id="UP001432000"/>
    </source>
</evidence>
<accession>A0ABZ2PSK8</accession>
<organism evidence="1 2">
    <name type="scientific">Rhodococcus sovatensis</name>
    <dbReference type="NCBI Taxonomy" id="1805840"/>
    <lineage>
        <taxon>Bacteria</taxon>
        <taxon>Bacillati</taxon>
        <taxon>Actinomycetota</taxon>
        <taxon>Actinomycetes</taxon>
        <taxon>Mycobacteriales</taxon>
        <taxon>Nocardiaceae</taxon>
        <taxon>Rhodococcus</taxon>
    </lineage>
</organism>
<dbReference type="RefSeq" id="WP_338890203.1">
    <property type="nucleotide sequence ID" value="NZ_CP147846.1"/>
</dbReference>
<reference evidence="1 2" key="1">
    <citation type="submission" date="2024-03" db="EMBL/GenBank/DDBJ databases">
        <title>Natural products discovery in diverse microorganisms through a two-stage MS feature dereplication strategy.</title>
        <authorList>
            <person name="Zhang R."/>
        </authorList>
    </citation>
    <scope>NUCLEOTIDE SEQUENCE [LARGE SCALE GENOMIC DNA]</scope>
    <source>
        <strain evidence="1 2">18930</strain>
    </source>
</reference>
<name>A0ABZ2PSK8_9NOCA</name>
<sequence length="55" mass="6212">MGNIRELSISEIDIALCEARELRRSSLREGASPDTIMAIEKAVTRLTNELRRRGL</sequence>
<dbReference type="EMBL" id="CP147846">
    <property type="protein sequence ID" value="WXG69426.1"/>
    <property type="molecule type" value="Genomic_DNA"/>
</dbReference>
<evidence type="ECO:0000313" key="1">
    <source>
        <dbReference type="EMBL" id="WXG69426.1"/>
    </source>
</evidence>
<gene>
    <name evidence="1" type="ORF">WDS16_02370</name>
</gene>
<keyword evidence="2" id="KW-1185">Reference proteome</keyword>
<proteinExistence type="predicted"/>